<proteinExistence type="predicted"/>
<evidence type="ECO:0000313" key="3">
    <source>
        <dbReference type="Proteomes" id="UP000294855"/>
    </source>
</evidence>
<dbReference type="Proteomes" id="UP000294855">
    <property type="component" value="Unassembled WGS sequence"/>
</dbReference>
<evidence type="ECO:0000313" key="2">
    <source>
        <dbReference type="EMBL" id="TDQ68257.1"/>
    </source>
</evidence>
<organism evidence="2 3">
    <name type="scientific">Methanimicrococcus blatticola</name>
    <dbReference type="NCBI Taxonomy" id="91560"/>
    <lineage>
        <taxon>Archaea</taxon>
        <taxon>Methanobacteriati</taxon>
        <taxon>Methanobacteriota</taxon>
        <taxon>Stenosarchaea group</taxon>
        <taxon>Methanomicrobia</taxon>
        <taxon>Methanosarcinales</taxon>
        <taxon>Methanosarcinaceae</taxon>
        <taxon>Methanimicrococcus</taxon>
    </lineage>
</organism>
<keyword evidence="3" id="KW-1185">Reference proteome</keyword>
<evidence type="ECO:0000256" key="1">
    <source>
        <dbReference type="SAM" id="MobiDB-lite"/>
    </source>
</evidence>
<feature type="region of interest" description="Disordered" evidence="1">
    <location>
        <begin position="33"/>
        <end position="100"/>
    </location>
</feature>
<protein>
    <submittedName>
        <fullName evidence="2">Uncharacterized protein</fullName>
    </submittedName>
</protein>
<sequence>MTIQKKQLIFILIILLAVIGLVGSGCLKNNDDDSSNGTGTGDNSQNSTPPSNNNTSNNTTNNTNNTTNTPPTSGLPDVVYATPGSGGGRGNSAPTEITSKVGDQTVVVEEYEGDEPNTYNVYVYVPAADIVTDDILSITFLKSVDSVVVSAGSESVLKDAVSNGKSVTVKAAVDEPGFGTWDTPNLEVKIGDDTYYVSFFASSVWNFDVAKGGQVSIVETVYLDRDDKIVTVKGSAKKTVVAEPGETRITIKADKGMAGALVIEDSEGNPVECRAEGYTSIFTAESKIYSVKTTFETAVKASLIIDGKNQNIIVDQNLVENGNIFLYVPAEDILGEKILLKFNSNITSLTVRDNLIFSGDVAGVRIIGFKDIEATMSETNKVTQKGGVNPNTISFVVETENGTYNVYLLASALLNFEIPEGYTLTVDNALDLEAGKHSFVTDVGKQHTFSFTPDGENKFVLIGSSDGEFIESTPHEYTFLKSQIYTITIVERIVG</sequence>
<name>A0A484F652_9EURY</name>
<dbReference type="PROSITE" id="PS51257">
    <property type="entry name" value="PROKAR_LIPOPROTEIN"/>
    <property type="match status" value="1"/>
</dbReference>
<dbReference type="RefSeq" id="WP_133517646.1">
    <property type="nucleotide sequence ID" value="NZ_JAHDUW010000004.1"/>
</dbReference>
<feature type="compositionally biased region" description="Low complexity" evidence="1">
    <location>
        <begin position="35"/>
        <end position="72"/>
    </location>
</feature>
<reference evidence="2 3" key="1">
    <citation type="submission" date="2019-03" db="EMBL/GenBank/DDBJ databases">
        <title>Genomic Encyclopedia of Type Strains, Phase IV (KMG-IV): sequencing the most valuable type-strain genomes for metagenomic binning, comparative biology and taxonomic classification.</title>
        <authorList>
            <person name="Goeker M."/>
        </authorList>
    </citation>
    <scope>NUCLEOTIDE SEQUENCE [LARGE SCALE GENOMIC DNA]</scope>
    <source>
        <strain evidence="2 3">DSM 13328</strain>
    </source>
</reference>
<comment type="caution">
    <text evidence="2">The sequence shown here is derived from an EMBL/GenBank/DDBJ whole genome shotgun (WGS) entry which is preliminary data.</text>
</comment>
<dbReference type="AlphaFoldDB" id="A0A484F652"/>
<accession>A0A484F652</accession>
<gene>
    <name evidence="2" type="ORF">C7391_1196</name>
</gene>
<dbReference type="EMBL" id="SNYS01000009">
    <property type="protein sequence ID" value="TDQ68257.1"/>
    <property type="molecule type" value="Genomic_DNA"/>
</dbReference>